<dbReference type="EMBL" id="KV429071">
    <property type="protein sequence ID" value="KZT67994.1"/>
    <property type="molecule type" value="Genomic_DNA"/>
</dbReference>
<feature type="region of interest" description="Disordered" evidence="3">
    <location>
        <begin position="785"/>
        <end position="849"/>
    </location>
</feature>
<dbReference type="CDD" id="cd00067">
    <property type="entry name" value="GAL4"/>
    <property type="match status" value="1"/>
</dbReference>
<organism evidence="5 6">
    <name type="scientific">Daedalea quercina L-15889</name>
    <dbReference type="NCBI Taxonomy" id="1314783"/>
    <lineage>
        <taxon>Eukaryota</taxon>
        <taxon>Fungi</taxon>
        <taxon>Dikarya</taxon>
        <taxon>Basidiomycota</taxon>
        <taxon>Agaricomycotina</taxon>
        <taxon>Agaricomycetes</taxon>
        <taxon>Polyporales</taxon>
        <taxon>Fomitopsis</taxon>
    </lineage>
</organism>
<dbReference type="AlphaFoldDB" id="A0A165PB97"/>
<dbReference type="PANTHER" id="PTHR46910">
    <property type="entry name" value="TRANSCRIPTION FACTOR PDR1"/>
    <property type="match status" value="1"/>
</dbReference>
<dbReference type="InterPro" id="IPR036864">
    <property type="entry name" value="Zn2-C6_fun-type_DNA-bd_sf"/>
</dbReference>
<proteinExistence type="predicted"/>
<feature type="compositionally biased region" description="Basic and acidic residues" evidence="3">
    <location>
        <begin position="669"/>
        <end position="679"/>
    </location>
</feature>
<feature type="compositionally biased region" description="Polar residues" evidence="3">
    <location>
        <begin position="723"/>
        <end position="739"/>
    </location>
</feature>
<keyword evidence="1" id="KW-0479">Metal-binding</keyword>
<evidence type="ECO:0000313" key="6">
    <source>
        <dbReference type="Proteomes" id="UP000076727"/>
    </source>
</evidence>
<keyword evidence="6" id="KW-1185">Reference proteome</keyword>
<feature type="compositionally biased region" description="Low complexity" evidence="3">
    <location>
        <begin position="689"/>
        <end position="705"/>
    </location>
</feature>
<protein>
    <recommendedName>
        <fullName evidence="4">Zn(2)-C6 fungal-type domain-containing protein</fullName>
    </recommendedName>
</protein>
<dbReference type="GO" id="GO:0003677">
    <property type="term" value="F:DNA binding"/>
    <property type="evidence" value="ECO:0007669"/>
    <property type="project" value="InterPro"/>
</dbReference>
<feature type="region of interest" description="Disordered" evidence="3">
    <location>
        <begin position="115"/>
        <end position="144"/>
    </location>
</feature>
<sequence>MSSQEDEPNDFGSQNSKKRRVQRACDVCRRKKIRCDGAQMPDSKCSNCTTYNYECTYIEAAKKRGPPKGYVESLETRLEKMEGLLKKLCPDGDFSQELGGRFDKEAWLAETRAGAERVAHPGSSVAPSQSTIRTHPPVHPTNPDDLEPSDDEVMAHQSLINSLQQIKLNPTAMRFFGKSSSIMFVQTAMDLKREYSGKPPTERKETNIPALLEGARRKAFRSLHPWLAAQLQELPRPHKQSDFPEESLMNLLIELYFQEVQPFTPLLHRPTFERNIREGLHLEDVGFGSTVLLVCAIGARFTDDPRVCLQDYPENRLSSGWEWFKQVQMIRQSMLAPPRLYDLQVYCLTAIFLQGSSAPQASWTLIGVGIRMAQDVGAHRKKVYNVKPTVEEELWKRAFWVLVSMDRSISSVLGRPCAIQDEDFDLDLPIECDDEYWENDDPELAFKQPPGKPSLVTFFNCFLRLNQILAFALRTIYSINKSKALLGFVGQQWEQHIVAELDSALNKWIDSVPDHLRWDPNREDVNFLNQSANLYASYYQLQICVHRPFIPSPRKPSPLSFPSLAICTNAARSCTHVMDVQCRRTGSPLPYNQVAMFTCGIVLLLNIWGGKRSGLSTDAQKEMADVHKCMKMLKMLEPRWHTAGRLWDILYELAYVGDLPLPQNTPPSNKRDRDSDSPRTEPSPGASGSTLAADPSSSLSSTSLDPTHRAFAGSRRVSRDISGVSSTFGQQPMQQSMFTPSDVPSPMGVADPDHASADTNTFALPIHSDELGRLPLHGFTMSSMVTGAPGPSTQNALTLESSWFGPGAAGPSGLSTMPAPSHTATSSSRAPPQSQPQAGPSSVASSSADMAGGLDAQGIASMFGGLEDSQVYDSLFANMPGTYAGTGEFPDAMGVGVMGPGPRQGAVGVGQPGSSGQGGQGQETFADNTLAMWSSAPSDFQWDDWGTYISGMNNPMGQHPRPGPP</sequence>
<reference evidence="5 6" key="1">
    <citation type="journal article" date="2016" name="Mol. Biol. Evol.">
        <title>Comparative Genomics of Early-Diverging Mushroom-Forming Fungi Provides Insights into the Origins of Lignocellulose Decay Capabilities.</title>
        <authorList>
            <person name="Nagy L.G."/>
            <person name="Riley R."/>
            <person name="Tritt A."/>
            <person name="Adam C."/>
            <person name="Daum C."/>
            <person name="Floudas D."/>
            <person name="Sun H."/>
            <person name="Yadav J.S."/>
            <person name="Pangilinan J."/>
            <person name="Larsson K.H."/>
            <person name="Matsuura K."/>
            <person name="Barry K."/>
            <person name="Labutti K."/>
            <person name="Kuo R."/>
            <person name="Ohm R.A."/>
            <person name="Bhattacharya S.S."/>
            <person name="Shirouzu T."/>
            <person name="Yoshinaga Y."/>
            <person name="Martin F.M."/>
            <person name="Grigoriev I.V."/>
            <person name="Hibbett D.S."/>
        </authorList>
    </citation>
    <scope>NUCLEOTIDE SEQUENCE [LARGE SCALE GENOMIC DNA]</scope>
    <source>
        <strain evidence="5 6">L-15889</strain>
    </source>
</reference>
<evidence type="ECO:0000256" key="2">
    <source>
        <dbReference type="ARBA" id="ARBA00023242"/>
    </source>
</evidence>
<evidence type="ECO:0000256" key="1">
    <source>
        <dbReference type="ARBA" id="ARBA00022723"/>
    </source>
</evidence>
<feature type="region of interest" description="Disordered" evidence="3">
    <location>
        <begin position="1"/>
        <end position="22"/>
    </location>
</feature>
<evidence type="ECO:0000256" key="3">
    <source>
        <dbReference type="SAM" id="MobiDB-lite"/>
    </source>
</evidence>
<dbReference type="Gene3D" id="4.10.240.10">
    <property type="entry name" value="Zn(2)-C6 fungal-type DNA-binding domain"/>
    <property type="match status" value="1"/>
</dbReference>
<dbReference type="GO" id="GO:0006351">
    <property type="term" value="P:DNA-templated transcription"/>
    <property type="evidence" value="ECO:0007669"/>
    <property type="project" value="InterPro"/>
</dbReference>
<dbReference type="STRING" id="1314783.A0A165PB97"/>
<name>A0A165PB97_9APHY</name>
<dbReference type="PROSITE" id="PS50048">
    <property type="entry name" value="ZN2_CY6_FUNGAL_2"/>
    <property type="match status" value="1"/>
</dbReference>
<evidence type="ECO:0000313" key="5">
    <source>
        <dbReference type="EMBL" id="KZT67994.1"/>
    </source>
</evidence>
<keyword evidence="2" id="KW-0539">Nucleus</keyword>
<feature type="compositionally biased region" description="Polar residues" evidence="3">
    <location>
        <begin position="785"/>
        <end position="801"/>
    </location>
</feature>
<dbReference type="GO" id="GO:0000981">
    <property type="term" value="F:DNA-binding transcription factor activity, RNA polymerase II-specific"/>
    <property type="evidence" value="ECO:0007669"/>
    <property type="project" value="InterPro"/>
</dbReference>
<dbReference type="InterPro" id="IPR050987">
    <property type="entry name" value="AtrR-like"/>
</dbReference>
<feature type="domain" description="Zn(2)-C6 fungal-type" evidence="4">
    <location>
        <begin position="24"/>
        <end position="57"/>
    </location>
</feature>
<dbReference type="Pfam" id="PF04082">
    <property type="entry name" value="Fungal_trans"/>
    <property type="match status" value="1"/>
</dbReference>
<dbReference type="OrthoDB" id="4456959at2759"/>
<dbReference type="PANTHER" id="PTHR46910:SF38">
    <property type="entry name" value="ZN(2)-C6 FUNGAL-TYPE DOMAIN-CONTAINING PROTEIN"/>
    <property type="match status" value="1"/>
</dbReference>
<dbReference type="SUPFAM" id="SSF57701">
    <property type="entry name" value="Zn2/Cys6 DNA-binding domain"/>
    <property type="match status" value="1"/>
</dbReference>
<dbReference type="PROSITE" id="PS00463">
    <property type="entry name" value="ZN2_CY6_FUNGAL_1"/>
    <property type="match status" value="1"/>
</dbReference>
<accession>A0A165PB97</accession>
<dbReference type="SMART" id="SM00066">
    <property type="entry name" value="GAL4"/>
    <property type="match status" value="1"/>
</dbReference>
<dbReference type="Proteomes" id="UP000076727">
    <property type="component" value="Unassembled WGS sequence"/>
</dbReference>
<dbReference type="InterPro" id="IPR007219">
    <property type="entry name" value="XnlR_reg_dom"/>
</dbReference>
<evidence type="ECO:0000259" key="4">
    <source>
        <dbReference type="PROSITE" id="PS50048"/>
    </source>
</evidence>
<dbReference type="CDD" id="cd12148">
    <property type="entry name" value="fungal_TF_MHR"/>
    <property type="match status" value="1"/>
</dbReference>
<gene>
    <name evidence="5" type="ORF">DAEQUDRAFT_728533</name>
</gene>
<dbReference type="SMART" id="SM00906">
    <property type="entry name" value="Fungal_trans"/>
    <property type="match status" value="1"/>
</dbReference>
<dbReference type="GO" id="GO:0008270">
    <property type="term" value="F:zinc ion binding"/>
    <property type="evidence" value="ECO:0007669"/>
    <property type="project" value="InterPro"/>
</dbReference>
<feature type="compositionally biased region" description="Low complexity" evidence="3">
    <location>
        <begin position="826"/>
        <end position="848"/>
    </location>
</feature>
<feature type="region of interest" description="Disordered" evidence="3">
    <location>
        <begin position="661"/>
        <end position="758"/>
    </location>
</feature>
<dbReference type="InterPro" id="IPR001138">
    <property type="entry name" value="Zn2Cys6_DnaBD"/>
</dbReference>
<dbReference type="Pfam" id="PF00172">
    <property type="entry name" value="Zn_clus"/>
    <property type="match status" value="1"/>
</dbReference>